<dbReference type="InterPro" id="IPR027417">
    <property type="entry name" value="P-loop_NTPase"/>
</dbReference>
<dbReference type="Gene3D" id="3.40.50.300">
    <property type="entry name" value="P-loop containing nucleotide triphosphate hydrolases"/>
    <property type="match status" value="1"/>
</dbReference>
<sequence>MEIPDHVTSPSDCELQRERSHSPVPSCVSMKSDQSMDPPLKFSTGISSPVHSELQRERSHSAEPSCVSMKSDQSMDPPLKFSTGISSPVHRIQPIGPMLPGSVSLKNNVCVVTPWNFESGNFSAVHSKLQSERPHPPEPSRVSMKIDGSRVTPWNFRVGISSPVHSKLQREKSHSPEPSCVSMKRNVSMVSPWNFSTGISSTVHSVLQKAGDRREKNIITATGHDPESTAADEFQKFKSNLMKKFQCLNGLMLKQENRTLLNEIYTELYITEGDSGDVNKEHEVKQIEAASRRNPTEDTPIKCSDIFKPLPEQDEFIRRVLTKPLSEQDEEPIRNVLPKLLSEQDEEPIRRVLTKGVAGSGKTVSVQKFVLDWAEGKTNQDVHLIFPLPFRELNLMKEQKLSLVELLHVFFKEMKEIDISRLEKVLFIFDGLDECRFPLDFQKTVRVCDVTESAPVHVLLINLIKGNLLPSALIWITSRPAAADQIL</sequence>
<comment type="caution">
    <text evidence="5">The sequence shown here is derived from an EMBL/GenBank/DDBJ whole genome shotgun (WGS) entry which is preliminary data.</text>
</comment>
<dbReference type="AlphaFoldDB" id="A0A8T0BRM5"/>
<feature type="region of interest" description="Disordered" evidence="3">
    <location>
        <begin position="1"/>
        <end position="78"/>
    </location>
</feature>
<evidence type="ECO:0000256" key="3">
    <source>
        <dbReference type="SAM" id="MobiDB-lite"/>
    </source>
</evidence>
<organism evidence="5 6">
    <name type="scientific">Silurus meridionalis</name>
    <name type="common">Southern catfish</name>
    <name type="synonym">Silurus soldatovi meridionalis</name>
    <dbReference type="NCBI Taxonomy" id="175797"/>
    <lineage>
        <taxon>Eukaryota</taxon>
        <taxon>Metazoa</taxon>
        <taxon>Chordata</taxon>
        <taxon>Craniata</taxon>
        <taxon>Vertebrata</taxon>
        <taxon>Euteleostomi</taxon>
        <taxon>Actinopterygii</taxon>
        <taxon>Neopterygii</taxon>
        <taxon>Teleostei</taxon>
        <taxon>Ostariophysi</taxon>
        <taxon>Siluriformes</taxon>
        <taxon>Siluridae</taxon>
        <taxon>Silurus</taxon>
    </lineage>
</organism>
<dbReference type="InterPro" id="IPR007111">
    <property type="entry name" value="NACHT_NTPase"/>
</dbReference>
<dbReference type="EMBL" id="JABFDY010000003">
    <property type="protein sequence ID" value="KAF7709981.1"/>
    <property type="molecule type" value="Genomic_DNA"/>
</dbReference>
<evidence type="ECO:0000313" key="6">
    <source>
        <dbReference type="Proteomes" id="UP000606274"/>
    </source>
</evidence>
<feature type="domain" description="NACHT" evidence="4">
    <location>
        <begin position="350"/>
        <end position="487"/>
    </location>
</feature>
<accession>A0A8T0BRM5</accession>
<dbReference type="Proteomes" id="UP000606274">
    <property type="component" value="Unassembled WGS sequence"/>
</dbReference>
<protein>
    <recommendedName>
        <fullName evidence="4">NACHT domain-containing protein</fullName>
    </recommendedName>
</protein>
<dbReference type="InterPro" id="IPR029495">
    <property type="entry name" value="NACHT-assoc"/>
</dbReference>
<evidence type="ECO:0000313" key="5">
    <source>
        <dbReference type="EMBL" id="KAF7709981.1"/>
    </source>
</evidence>
<gene>
    <name evidence="5" type="ORF">HF521_016831</name>
</gene>
<evidence type="ECO:0000259" key="4">
    <source>
        <dbReference type="PROSITE" id="PS50837"/>
    </source>
</evidence>
<dbReference type="Pfam" id="PF14484">
    <property type="entry name" value="FISNA"/>
    <property type="match status" value="1"/>
</dbReference>
<keyword evidence="6" id="KW-1185">Reference proteome</keyword>
<dbReference type="InterPro" id="IPR051261">
    <property type="entry name" value="NLR"/>
</dbReference>
<dbReference type="PANTHER" id="PTHR24106">
    <property type="entry name" value="NACHT, LRR AND CARD DOMAINS-CONTAINING"/>
    <property type="match status" value="1"/>
</dbReference>
<keyword evidence="1" id="KW-0433">Leucine-rich repeat</keyword>
<dbReference type="FunFam" id="3.40.50.300:FF:000210">
    <property type="entry name" value="Si:dkey-16p6.1"/>
    <property type="match status" value="1"/>
</dbReference>
<dbReference type="SMART" id="SM01288">
    <property type="entry name" value="FISNA"/>
    <property type="match status" value="1"/>
</dbReference>
<evidence type="ECO:0000256" key="2">
    <source>
        <dbReference type="ARBA" id="ARBA00022737"/>
    </source>
</evidence>
<dbReference type="PROSITE" id="PS50837">
    <property type="entry name" value="NACHT"/>
    <property type="match status" value="1"/>
</dbReference>
<name>A0A8T0BRM5_SILME</name>
<reference evidence="5" key="1">
    <citation type="submission" date="2020-08" db="EMBL/GenBank/DDBJ databases">
        <title>Chromosome-level assembly of Southern catfish (Silurus meridionalis) provides insights into visual adaptation to the nocturnal and benthic lifestyles.</title>
        <authorList>
            <person name="Zhang Y."/>
            <person name="Wang D."/>
            <person name="Peng Z."/>
        </authorList>
    </citation>
    <scope>NUCLEOTIDE SEQUENCE</scope>
    <source>
        <strain evidence="5">SWU-2019-XX</strain>
        <tissue evidence="5">Muscle</tissue>
    </source>
</reference>
<evidence type="ECO:0000256" key="1">
    <source>
        <dbReference type="ARBA" id="ARBA00022614"/>
    </source>
</evidence>
<dbReference type="Pfam" id="PF05729">
    <property type="entry name" value="NACHT"/>
    <property type="match status" value="1"/>
</dbReference>
<proteinExistence type="predicted"/>
<keyword evidence="2" id="KW-0677">Repeat</keyword>